<keyword evidence="2" id="KW-0732">Signal</keyword>
<accession>A0AA36HWE5</accession>
<proteinExistence type="predicted"/>
<gene>
    <name evidence="3" type="ORF">EVOR1521_LOCUS4923</name>
</gene>
<keyword evidence="1" id="KW-0812">Transmembrane</keyword>
<dbReference type="EMBL" id="CAUJNA010000335">
    <property type="protein sequence ID" value="CAJ1375699.1"/>
    <property type="molecule type" value="Genomic_DNA"/>
</dbReference>
<reference evidence="3" key="1">
    <citation type="submission" date="2023-08" db="EMBL/GenBank/DDBJ databases">
        <authorList>
            <person name="Chen Y."/>
            <person name="Shah S."/>
            <person name="Dougan E. K."/>
            <person name="Thang M."/>
            <person name="Chan C."/>
        </authorList>
    </citation>
    <scope>NUCLEOTIDE SEQUENCE</scope>
</reference>
<evidence type="ECO:0008006" key="5">
    <source>
        <dbReference type="Google" id="ProtNLM"/>
    </source>
</evidence>
<feature type="transmembrane region" description="Helical" evidence="1">
    <location>
        <begin position="47"/>
        <end position="71"/>
    </location>
</feature>
<dbReference type="AlphaFoldDB" id="A0AA36HWE5"/>
<feature type="transmembrane region" description="Helical" evidence="1">
    <location>
        <begin position="167"/>
        <end position="185"/>
    </location>
</feature>
<name>A0AA36HWE5_9DINO</name>
<evidence type="ECO:0000256" key="1">
    <source>
        <dbReference type="SAM" id="Phobius"/>
    </source>
</evidence>
<keyword evidence="1" id="KW-1133">Transmembrane helix</keyword>
<evidence type="ECO:0000256" key="2">
    <source>
        <dbReference type="SAM" id="SignalP"/>
    </source>
</evidence>
<organism evidence="3 4">
    <name type="scientific">Effrenium voratum</name>
    <dbReference type="NCBI Taxonomy" id="2562239"/>
    <lineage>
        <taxon>Eukaryota</taxon>
        <taxon>Sar</taxon>
        <taxon>Alveolata</taxon>
        <taxon>Dinophyceae</taxon>
        <taxon>Suessiales</taxon>
        <taxon>Symbiodiniaceae</taxon>
        <taxon>Effrenium</taxon>
    </lineage>
</organism>
<keyword evidence="1" id="KW-0472">Membrane</keyword>
<sequence>MARHCRVACLAFVAYALRCICFARPKPMLDLRRVHAAAGSKDLDGRVGAGLASGMVKGVLIGSGQYLWVIWQHLTDCPRTLEADSTARQLFSSTDSWSGWFLSTASSAWTWMFADVSAKQSAVQFALKQTVIILCLMFVAQLIWNLFSQRRGRISDTSVGLRAWKSVMTLLCGALASRCFCQLTMSQCVKSSWTGLPYYSEGHLLCAGASILSGVFACSALSATFARWHRRKVGAGGAGGDSA</sequence>
<feature type="transmembrane region" description="Helical" evidence="1">
    <location>
        <begin position="126"/>
        <end position="147"/>
    </location>
</feature>
<feature type="transmembrane region" description="Helical" evidence="1">
    <location>
        <begin position="205"/>
        <end position="226"/>
    </location>
</feature>
<protein>
    <recommendedName>
        <fullName evidence="5">Transmembrane protein</fullName>
    </recommendedName>
</protein>
<dbReference type="Proteomes" id="UP001178507">
    <property type="component" value="Unassembled WGS sequence"/>
</dbReference>
<comment type="caution">
    <text evidence="3">The sequence shown here is derived from an EMBL/GenBank/DDBJ whole genome shotgun (WGS) entry which is preliminary data.</text>
</comment>
<feature type="signal peptide" evidence="2">
    <location>
        <begin position="1"/>
        <end position="23"/>
    </location>
</feature>
<evidence type="ECO:0000313" key="3">
    <source>
        <dbReference type="EMBL" id="CAJ1375699.1"/>
    </source>
</evidence>
<feature type="chain" id="PRO_5041305878" description="Transmembrane protein" evidence="2">
    <location>
        <begin position="24"/>
        <end position="243"/>
    </location>
</feature>
<keyword evidence="4" id="KW-1185">Reference proteome</keyword>
<evidence type="ECO:0000313" key="4">
    <source>
        <dbReference type="Proteomes" id="UP001178507"/>
    </source>
</evidence>